<comment type="caution">
    <text evidence="8">The sequence shown here is derived from an EMBL/GenBank/DDBJ whole genome shotgun (WGS) entry which is preliminary data.</text>
</comment>
<sequence>MNQKSKNEIIEDMMRRPIPRKKVGIVRLQMVKEGRTLYGMHRFTDPAQAAEMVRPLFDMADREMVLVLSLNTILEPMALEIAVVGGLNSCTIDCRDIFKHAVLNNAAFIMCFHNHPSGNPQPSEEDRRLTVRIEESGRILGISLLDHIIVGEDLKYYSFKEHYGIRYAGREVA</sequence>
<keyword evidence="3" id="KW-0479">Metal-binding</keyword>
<evidence type="ECO:0000256" key="1">
    <source>
        <dbReference type="ARBA" id="ARBA00010243"/>
    </source>
</evidence>
<dbReference type="Gene3D" id="3.40.140.10">
    <property type="entry name" value="Cytidine Deaminase, domain 2"/>
    <property type="match status" value="1"/>
</dbReference>
<evidence type="ECO:0000259" key="7">
    <source>
        <dbReference type="PROSITE" id="PS50249"/>
    </source>
</evidence>
<dbReference type="Pfam" id="PF04002">
    <property type="entry name" value="RadC"/>
    <property type="match status" value="1"/>
</dbReference>
<evidence type="ECO:0000313" key="9">
    <source>
        <dbReference type="Proteomes" id="UP000013085"/>
    </source>
</evidence>
<dbReference type="AlphaFoldDB" id="A0A0E2H1K0"/>
<dbReference type="PROSITE" id="PS50249">
    <property type="entry name" value="MPN"/>
    <property type="match status" value="1"/>
</dbReference>
<dbReference type="EMBL" id="AGYR01000083">
    <property type="protein sequence ID" value="ENZ05177.1"/>
    <property type="molecule type" value="Genomic_DNA"/>
</dbReference>
<dbReference type="PANTHER" id="PTHR30471">
    <property type="entry name" value="DNA REPAIR PROTEIN RADC"/>
    <property type="match status" value="1"/>
</dbReference>
<evidence type="ECO:0000256" key="2">
    <source>
        <dbReference type="ARBA" id="ARBA00022670"/>
    </source>
</evidence>
<dbReference type="GO" id="GO:0006508">
    <property type="term" value="P:proteolysis"/>
    <property type="evidence" value="ECO:0007669"/>
    <property type="project" value="UniProtKB-KW"/>
</dbReference>
<keyword evidence="4" id="KW-0378">Hydrolase</keyword>
<dbReference type="InterPro" id="IPR037518">
    <property type="entry name" value="MPN"/>
</dbReference>
<evidence type="ECO:0000256" key="6">
    <source>
        <dbReference type="ARBA" id="ARBA00023049"/>
    </source>
</evidence>
<dbReference type="GO" id="GO:0008237">
    <property type="term" value="F:metallopeptidase activity"/>
    <property type="evidence" value="ECO:0007669"/>
    <property type="project" value="UniProtKB-KW"/>
</dbReference>
<dbReference type="InterPro" id="IPR001405">
    <property type="entry name" value="UPF0758"/>
</dbReference>
<dbReference type="InterPro" id="IPR025657">
    <property type="entry name" value="RadC_JAB"/>
</dbReference>
<evidence type="ECO:0000256" key="5">
    <source>
        <dbReference type="ARBA" id="ARBA00022833"/>
    </source>
</evidence>
<dbReference type="GO" id="GO:0046872">
    <property type="term" value="F:metal ion binding"/>
    <property type="evidence" value="ECO:0007669"/>
    <property type="project" value="UniProtKB-KW"/>
</dbReference>
<comment type="similarity">
    <text evidence="1">Belongs to the UPF0758 family.</text>
</comment>
<protein>
    <recommendedName>
        <fullName evidence="7">MPN domain-containing protein</fullName>
    </recommendedName>
</protein>
<keyword evidence="6" id="KW-0482">Metalloprotease</keyword>
<dbReference type="SUPFAM" id="SSF102712">
    <property type="entry name" value="JAB1/MPN domain"/>
    <property type="match status" value="1"/>
</dbReference>
<evidence type="ECO:0000256" key="4">
    <source>
        <dbReference type="ARBA" id="ARBA00022801"/>
    </source>
</evidence>
<dbReference type="InterPro" id="IPR020891">
    <property type="entry name" value="UPF0758_CS"/>
</dbReference>
<gene>
    <name evidence="8" type="ORF">HMPREF1090_05760</name>
</gene>
<dbReference type="PANTHER" id="PTHR30471:SF3">
    <property type="entry name" value="UPF0758 PROTEIN YEES-RELATED"/>
    <property type="match status" value="1"/>
</dbReference>
<dbReference type="HOGENOM" id="CLU_073529_3_0_9"/>
<evidence type="ECO:0000313" key="8">
    <source>
        <dbReference type="EMBL" id="ENZ05177.1"/>
    </source>
</evidence>
<feature type="domain" description="MPN" evidence="7">
    <location>
        <begin position="42"/>
        <end position="165"/>
    </location>
</feature>
<dbReference type="PATRIC" id="fig|999408.3.peg.6168"/>
<keyword evidence="2" id="KW-0645">Protease</keyword>
<keyword evidence="5" id="KW-0862">Zinc</keyword>
<dbReference type="CDD" id="cd08071">
    <property type="entry name" value="MPN_DUF2466"/>
    <property type="match status" value="1"/>
</dbReference>
<reference evidence="8 9" key="1">
    <citation type="submission" date="2013-01" db="EMBL/GenBank/DDBJ databases">
        <title>The Genome Sequence of Clostridium clostridioforme 90A8.</title>
        <authorList>
            <consortium name="The Broad Institute Genome Sequencing Platform"/>
            <person name="Earl A."/>
            <person name="Ward D."/>
            <person name="Feldgarden M."/>
            <person name="Gevers D."/>
            <person name="Courvalin P."/>
            <person name="Lambert T."/>
            <person name="Walker B."/>
            <person name="Young S.K."/>
            <person name="Zeng Q."/>
            <person name="Gargeya S."/>
            <person name="Fitzgerald M."/>
            <person name="Haas B."/>
            <person name="Abouelleil A."/>
            <person name="Alvarado L."/>
            <person name="Arachchi H.M."/>
            <person name="Berlin A.M."/>
            <person name="Chapman S.B."/>
            <person name="Dewar J."/>
            <person name="Goldberg J."/>
            <person name="Griggs A."/>
            <person name="Gujja S."/>
            <person name="Hansen M."/>
            <person name="Howarth C."/>
            <person name="Imamovic A."/>
            <person name="Larimer J."/>
            <person name="McCowan C."/>
            <person name="Murphy C."/>
            <person name="Neiman D."/>
            <person name="Pearson M."/>
            <person name="Priest M."/>
            <person name="Roberts A."/>
            <person name="Saif S."/>
            <person name="Shea T."/>
            <person name="Sisk P."/>
            <person name="Sykes S."/>
            <person name="Wortman J."/>
            <person name="Nusbaum C."/>
            <person name="Birren B."/>
        </authorList>
    </citation>
    <scope>NUCLEOTIDE SEQUENCE [LARGE SCALE GENOMIC DNA]</scope>
    <source>
        <strain evidence="8 9">90A8</strain>
    </source>
</reference>
<accession>A0A0E2H1K0</accession>
<dbReference type="RefSeq" id="WP_002595144.1">
    <property type="nucleotide sequence ID" value="NZ_KB851004.1"/>
</dbReference>
<proteinExistence type="inferred from homology"/>
<name>A0A0E2H1K0_9FIRM</name>
<dbReference type="Proteomes" id="UP000013085">
    <property type="component" value="Unassembled WGS sequence"/>
</dbReference>
<organism evidence="8 9">
    <name type="scientific">[Clostridium] clostridioforme 90A8</name>
    <dbReference type="NCBI Taxonomy" id="999408"/>
    <lineage>
        <taxon>Bacteria</taxon>
        <taxon>Bacillati</taxon>
        <taxon>Bacillota</taxon>
        <taxon>Clostridia</taxon>
        <taxon>Lachnospirales</taxon>
        <taxon>Lachnospiraceae</taxon>
        <taxon>Enterocloster</taxon>
    </lineage>
</organism>
<dbReference type="PROSITE" id="PS01302">
    <property type="entry name" value="UPF0758"/>
    <property type="match status" value="1"/>
</dbReference>
<evidence type="ECO:0000256" key="3">
    <source>
        <dbReference type="ARBA" id="ARBA00022723"/>
    </source>
</evidence>